<dbReference type="AlphaFoldDB" id="A0AAV6JME8"/>
<sequence length="116" mass="12638">MNAVLGIKNTNFGPYKYDSTTVYFYNDGIQVGSAIIPKSKASFQPTKKINVLVNLVSPTNLTWSSPMGMDIDGRLISLTIKSELGDATKPGCLATRSDCSSRESMAWILTEQLTVI</sequence>
<comment type="caution">
    <text evidence="1">The sequence shown here is derived from an EMBL/GenBank/DDBJ whole genome shotgun (WGS) entry which is preliminary data.</text>
</comment>
<protein>
    <recommendedName>
        <fullName evidence="3">Late embryogenesis abundant protein LEA-2 subgroup domain-containing protein</fullName>
    </recommendedName>
</protein>
<name>A0AAV6JME8_9ERIC</name>
<evidence type="ECO:0000313" key="2">
    <source>
        <dbReference type="Proteomes" id="UP000823749"/>
    </source>
</evidence>
<evidence type="ECO:0000313" key="1">
    <source>
        <dbReference type="EMBL" id="KAG5542391.1"/>
    </source>
</evidence>
<keyword evidence="2" id="KW-1185">Reference proteome</keyword>
<organism evidence="1 2">
    <name type="scientific">Rhododendron griersonianum</name>
    <dbReference type="NCBI Taxonomy" id="479676"/>
    <lineage>
        <taxon>Eukaryota</taxon>
        <taxon>Viridiplantae</taxon>
        <taxon>Streptophyta</taxon>
        <taxon>Embryophyta</taxon>
        <taxon>Tracheophyta</taxon>
        <taxon>Spermatophyta</taxon>
        <taxon>Magnoliopsida</taxon>
        <taxon>eudicotyledons</taxon>
        <taxon>Gunneridae</taxon>
        <taxon>Pentapetalae</taxon>
        <taxon>asterids</taxon>
        <taxon>Ericales</taxon>
        <taxon>Ericaceae</taxon>
        <taxon>Ericoideae</taxon>
        <taxon>Rhodoreae</taxon>
        <taxon>Rhododendron</taxon>
    </lineage>
</organism>
<evidence type="ECO:0008006" key="3">
    <source>
        <dbReference type="Google" id="ProtNLM"/>
    </source>
</evidence>
<accession>A0AAV6JME8</accession>
<dbReference type="EMBL" id="JACTNZ010000007">
    <property type="protein sequence ID" value="KAG5542391.1"/>
    <property type="molecule type" value="Genomic_DNA"/>
</dbReference>
<dbReference type="Proteomes" id="UP000823749">
    <property type="component" value="Chromosome 7"/>
</dbReference>
<reference evidence="1" key="1">
    <citation type="submission" date="2020-08" db="EMBL/GenBank/DDBJ databases">
        <title>Plant Genome Project.</title>
        <authorList>
            <person name="Zhang R.-G."/>
        </authorList>
    </citation>
    <scope>NUCLEOTIDE SEQUENCE</scope>
    <source>
        <strain evidence="1">WSP0</strain>
        <tissue evidence="1">Leaf</tissue>
    </source>
</reference>
<proteinExistence type="predicted"/>
<gene>
    <name evidence="1" type="ORF">RHGRI_022057</name>
</gene>